<dbReference type="Gene3D" id="1.10.8.60">
    <property type="match status" value="1"/>
</dbReference>
<dbReference type="PANTHER" id="PTHR32071">
    <property type="entry name" value="TRANSCRIPTIONAL REGULATORY PROTEIN"/>
    <property type="match status" value="1"/>
</dbReference>
<evidence type="ECO:0000259" key="7">
    <source>
        <dbReference type="PROSITE" id="PS50045"/>
    </source>
</evidence>
<dbReference type="InterPro" id="IPR002197">
    <property type="entry name" value="HTH_Fis"/>
</dbReference>
<dbReference type="AlphaFoldDB" id="A0A1M7UZA8"/>
<evidence type="ECO:0000256" key="6">
    <source>
        <dbReference type="SAM" id="Coils"/>
    </source>
</evidence>
<dbReference type="SMART" id="SM00382">
    <property type="entry name" value="AAA"/>
    <property type="match status" value="1"/>
</dbReference>
<dbReference type="Gene3D" id="3.30.450.40">
    <property type="match status" value="1"/>
</dbReference>
<dbReference type="InterPro" id="IPR029016">
    <property type="entry name" value="GAF-like_dom_sf"/>
</dbReference>
<dbReference type="FunFam" id="3.40.50.300:FF:000006">
    <property type="entry name" value="DNA-binding transcriptional regulator NtrC"/>
    <property type="match status" value="1"/>
</dbReference>
<accession>A0A1M7UZA8</accession>
<dbReference type="PROSITE" id="PS00676">
    <property type="entry name" value="SIGMA54_INTERACT_2"/>
    <property type="match status" value="1"/>
</dbReference>
<dbReference type="SUPFAM" id="SSF46689">
    <property type="entry name" value="Homeodomain-like"/>
    <property type="match status" value="1"/>
</dbReference>
<dbReference type="GO" id="GO:0005524">
    <property type="term" value="F:ATP binding"/>
    <property type="evidence" value="ECO:0007669"/>
    <property type="project" value="UniProtKB-KW"/>
</dbReference>
<dbReference type="PROSITE" id="PS00688">
    <property type="entry name" value="SIGMA54_INTERACT_3"/>
    <property type="match status" value="1"/>
</dbReference>
<keyword evidence="6" id="KW-0175">Coiled coil</keyword>
<protein>
    <submittedName>
        <fullName evidence="8">Transcriptional regulator containing PAS, AAA-type ATPase, and DNA-binding Fis domains</fullName>
    </submittedName>
</protein>
<dbReference type="InterPro" id="IPR025944">
    <property type="entry name" value="Sigma_54_int_dom_CS"/>
</dbReference>
<dbReference type="GO" id="GO:0006355">
    <property type="term" value="P:regulation of DNA-templated transcription"/>
    <property type="evidence" value="ECO:0007669"/>
    <property type="project" value="InterPro"/>
</dbReference>
<dbReference type="InterPro" id="IPR027417">
    <property type="entry name" value="P-loop_NTPase"/>
</dbReference>
<dbReference type="PRINTS" id="PR01590">
    <property type="entry name" value="HTHFIS"/>
</dbReference>
<name>A0A1M7UZA8_9FIRM</name>
<evidence type="ECO:0000256" key="1">
    <source>
        <dbReference type="ARBA" id="ARBA00022741"/>
    </source>
</evidence>
<dbReference type="Gene3D" id="1.10.10.60">
    <property type="entry name" value="Homeodomain-like"/>
    <property type="match status" value="1"/>
</dbReference>
<dbReference type="InterPro" id="IPR002078">
    <property type="entry name" value="Sigma_54_int"/>
</dbReference>
<evidence type="ECO:0000313" key="9">
    <source>
        <dbReference type="Proteomes" id="UP000184010"/>
    </source>
</evidence>
<keyword evidence="9" id="KW-1185">Reference proteome</keyword>
<dbReference type="InterPro" id="IPR058031">
    <property type="entry name" value="AAA_lid_NorR"/>
</dbReference>
<evidence type="ECO:0000256" key="4">
    <source>
        <dbReference type="ARBA" id="ARBA00023125"/>
    </source>
</evidence>
<dbReference type="Gene3D" id="3.40.50.300">
    <property type="entry name" value="P-loop containing nucleotide triphosphate hydrolases"/>
    <property type="match status" value="1"/>
</dbReference>
<gene>
    <name evidence="8" type="ORF">SAMN02745215_05245</name>
</gene>
<dbReference type="EMBL" id="FRDN01000024">
    <property type="protein sequence ID" value="SHN88272.1"/>
    <property type="molecule type" value="Genomic_DNA"/>
</dbReference>
<dbReference type="PROSITE" id="PS00675">
    <property type="entry name" value="SIGMA54_INTERACT_1"/>
    <property type="match status" value="1"/>
</dbReference>
<dbReference type="PROSITE" id="PS50045">
    <property type="entry name" value="SIGMA54_INTERACT_4"/>
    <property type="match status" value="1"/>
</dbReference>
<dbReference type="Pfam" id="PF02954">
    <property type="entry name" value="HTH_8"/>
    <property type="match status" value="1"/>
</dbReference>
<dbReference type="PANTHER" id="PTHR32071:SF57">
    <property type="entry name" value="C4-DICARBOXYLATE TRANSPORT TRANSCRIPTIONAL REGULATORY PROTEIN DCTD"/>
    <property type="match status" value="1"/>
</dbReference>
<evidence type="ECO:0000256" key="5">
    <source>
        <dbReference type="ARBA" id="ARBA00023163"/>
    </source>
</evidence>
<dbReference type="CDD" id="cd00009">
    <property type="entry name" value="AAA"/>
    <property type="match status" value="1"/>
</dbReference>
<dbReference type="Proteomes" id="UP000184010">
    <property type="component" value="Unassembled WGS sequence"/>
</dbReference>
<evidence type="ECO:0000313" key="8">
    <source>
        <dbReference type="EMBL" id="SHN88272.1"/>
    </source>
</evidence>
<dbReference type="InterPro" id="IPR025943">
    <property type="entry name" value="Sigma_54_int_dom_ATP-bd_2"/>
</dbReference>
<dbReference type="GO" id="GO:0043565">
    <property type="term" value="F:sequence-specific DNA binding"/>
    <property type="evidence" value="ECO:0007669"/>
    <property type="project" value="InterPro"/>
</dbReference>
<keyword evidence="5" id="KW-0804">Transcription</keyword>
<keyword evidence="1" id="KW-0547">Nucleotide-binding</keyword>
<dbReference type="InterPro" id="IPR025662">
    <property type="entry name" value="Sigma_54_int_dom_ATP-bd_1"/>
</dbReference>
<proteinExistence type="predicted"/>
<keyword evidence="2" id="KW-0067">ATP-binding</keyword>
<reference evidence="9" key="1">
    <citation type="submission" date="2016-12" db="EMBL/GenBank/DDBJ databases">
        <authorList>
            <person name="Varghese N."/>
            <person name="Submissions S."/>
        </authorList>
    </citation>
    <scope>NUCLEOTIDE SEQUENCE [LARGE SCALE GENOMIC DNA]</scope>
    <source>
        <strain evidence="9">DSM 11544</strain>
    </source>
</reference>
<dbReference type="SUPFAM" id="SSF52540">
    <property type="entry name" value="P-loop containing nucleoside triphosphate hydrolases"/>
    <property type="match status" value="1"/>
</dbReference>
<feature type="domain" description="Sigma-54 factor interaction" evidence="7">
    <location>
        <begin position="341"/>
        <end position="571"/>
    </location>
</feature>
<evidence type="ECO:0000256" key="2">
    <source>
        <dbReference type="ARBA" id="ARBA00022840"/>
    </source>
</evidence>
<keyword evidence="4 8" id="KW-0238">DNA-binding</keyword>
<keyword evidence="3" id="KW-0805">Transcription regulation</keyword>
<evidence type="ECO:0000256" key="3">
    <source>
        <dbReference type="ARBA" id="ARBA00023015"/>
    </source>
</evidence>
<feature type="coiled-coil region" evidence="6">
    <location>
        <begin position="615"/>
        <end position="642"/>
    </location>
</feature>
<dbReference type="Pfam" id="PF25601">
    <property type="entry name" value="AAA_lid_14"/>
    <property type="match status" value="1"/>
</dbReference>
<dbReference type="STRING" id="1121395.SAMN02745215_05245"/>
<organism evidence="8 9">
    <name type="scientific">Desulfitobacterium chlororespirans DSM 11544</name>
    <dbReference type="NCBI Taxonomy" id="1121395"/>
    <lineage>
        <taxon>Bacteria</taxon>
        <taxon>Bacillati</taxon>
        <taxon>Bacillota</taxon>
        <taxon>Clostridia</taxon>
        <taxon>Eubacteriales</taxon>
        <taxon>Desulfitobacteriaceae</taxon>
        <taxon>Desulfitobacterium</taxon>
    </lineage>
</organism>
<dbReference type="RefSeq" id="WP_072775289.1">
    <property type="nucleotide sequence ID" value="NZ_FRDN01000024.1"/>
</dbReference>
<sequence>MNSETMRNLGSALLTDKPISESVRSDILESWARSHNAKVNPQATILPAYMPTEAASKLNDEGWQFRKEQTRIFVDRFYDLLIKLEAAIFYTTSDLTIIIQRGNEAFLKKLNSFNLGIGTNLQEKYVGTNAAALAYLSHQESYVLGSEHYINVLKDYATCAVEAINFDDKTVYGYFVFISSRDRYTEYHPLILDLITQVTKYYLNHMWDNSEHIMMNDLLYQNAEDSNRGLIFVDQNGFIIRTNPWLDSHIRSGFRSQKFLDIFPELAETMDCLQTGQNLPLKEVYIRDSSGKKVNIFMECRPSKKNGQVIGMIVSLIDKKVLYKHTAQLSNYNAYFTFADLIGSNQRFDSIKTTAIKAAKNPCSILITGESGTGKELFAQAIHNGGNHKNGPFISINCAAIPKELIGSELFGYIEGAFTGARKGGSPGKFELAHKGTIFLDEIGEMPYDMQSVLLRVLEERRVTRLGGNHPTPIDVKIISATNKDLWERVASKKFRLDLFYRLNTIKIEIPPLRERLDDIDMLVNYFLKQFNLSLNKHVTSVSPEVYKIFEEYYWPGNVRELRNVIERGVALCSSDTIDVDDLPLEMQGSYLSYIPDDEITIHGQTRQTIYYDKVRSSERLLEKYNQQINEKKRILELLEKYNGNKTRVAKELGITRTTLYKKLQY</sequence>
<dbReference type="InterPro" id="IPR003593">
    <property type="entry name" value="AAA+_ATPase"/>
</dbReference>
<dbReference type="InterPro" id="IPR009057">
    <property type="entry name" value="Homeodomain-like_sf"/>
</dbReference>
<dbReference type="Pfam" id="PF00158">
    <property type="entry name" value="Sigma54_activat"/>
    <property type="match status" value="1"/>
</dbReference>